<proteinExistence type="predicted"/>
<dbReference type="AlphaFoldDB" id="A0A1Y0B0P5"/>
<organism evidence="2">
    <name type="scientific">Utricularia reniformis</name>
    <dbReference type="NCBI Taxonomy" id="192314"/>
    <lineage>
        <taxon>Eukaryota</taxon>
        <taxon>Viridiplantae</taxon>
        <taxon>Streptophyta</taxon>
        <taxon>Embryophyta</taxon>
        <taxon>Tracheophyta</taxon>
        <taxon>Spermatophyta</taxon>
        <taxon>Magnoliopsida</taxon>
        <taxon>eudicotyledons</taxon>
        <taxon>Gunneridae</taxon>
        <taxon>Pentapetalae</taxon>
        <taxon>asterids</taxon>
        <taxon>lamiids</taxon>
        <taxon>Lamiales</taxon>
        <taxon>Lentibulariaceae</taxon>
        <taxon>Utricularia</taxon>
    </lineage>
</organism>
<feature type="compositionally biased region" description="Polar residues" evidence="1">
    <location>
        <begin position="1"/>
        <end position="25"/>
    </location>
</feature>
<accession>A0A1Y0B0P5</accession>
<name>A0A1Y0B0P5_9LAMI</name>
<dbReference type="EMBL" id="KY774314">
    <property type="protein sequence ID" value="ART30948.1"/>
    <property type="molecule type" value="Genomic_DNA"/>
</dbReference>
<geneLocation type="mitochondrion" evidence="2"/>
<reference evidence="2" key="1">
    <citation type="submission" date="2017-03" db="EMBL/GenBank/DDBJ databases">
        <title>The mitochondrial genome of the carnivorous plant Utricularia reniformis (Lentibulariaceae): structure, comparative analysis and evolutionary landmarks.</title>
        <authorList>
            <person name="Silva S.R."/>
            <person name="Alvarenga D.O."/>
            <person name="Michael T.P."/>
            <person name="Miranda V.F.O."/>
            <person name="Varani A.M."/>
        </authorList>
    </citation>
    <scope>NUCLEOTIDE SEQUENCE</scope>
</reference>
<feature type="region of interest" description="Disordered" evidence="1">
    <location>
        <begin position="1"/>
        <end position="26"/>
    </location>
</feature>
<evidence type="ECO:0000313" key="2">
    <source>
        <dbReference type="EMBL" id="ART30948.1"/>
    </source>
</evidence>
<gene>
    <name evidence="2" type="ORF">AEK19_MT0701</name>
</gene>
<protein>
    <submittedName>
        <fullName evidence="2">Uncharacterized protein</fullName>
    </submittedName>
</protein>
<keyword evidence="2" id="KW-0496">Mitochondrion</keyword>
<evidence type="ECO:0000256" key="1">
    <source>
        <dbReference type="SAM" id="MobiDB-lite"/>
    </source>
</evidence>
<sequence length="55" mass="6054">MSRFNSCGQKSIETNQSSSGTTYNRDSYYVMAQDEGRNVRPELSTVQAEGCALAN</sequence>